<proteinExistence type="predicted"/>
<evidence type="ECO:0000256" key="1">
    <source>
        <dbReference type="ARBA" id="ARBA00022729"/>
    </source>
</evidence>
<dbReference type="RefSeq" id="WP_382420502.1">
    <property type="nucleotide sequence ID" value="NZ_JBHSCW010000001.1"/>
</dbReference>
<feature type="chain" id="PRO_5045180660" evidence="2">
    <location>
        <begin position="27"/>
        <end position="344"/>
    </location>
</feature>
<gene>
    <name evidence="3" type="ORF">ACFOW6_01695</name>
</gene>
<keyword evidence="1 2" id="KW-0732">Signal</keyword>
<evidence type="ECO:0000313" key="4">
    <source>
        <dbReference type="Proteomes" id="UP001595799"/>
    </source>
</evidence>
<name>A0ABV8UHI6_9PROT</name>
<dbReference type="EMBL" id="JBHSCW010000001">
    <property type="protein sequence ID" value="MFC4350247.1"/>
    <property type="molecule type" value="Genomic_DNA"/>
</dbReference>
<evidence type="ECO:0000256" key="2">
    <source>
        <dbReference type="SAM" id="SignalP"/>
    </source>
</evidence>
<dbReference type="Proteomes" id="UP001595799">
    <property type="component" value="Unassembled WGS sequence"/>
</dbReference>
<keyword evidence="4" id="KW-1185">Reference proteome</keyword>
<dbReference type="InterPro" id="IPR006059">
    <property type="entry name" value="SBP"/>
</dbReference>
<evidence type="ECO:0000313" key="3">
    <source>
        <dbReference type="EMBL" id="MFC4350247.1"/>
    </source>
</evidence>
<dbReference type="PANTHER" id="PTHR30006:SF2">
    <property type="entry name" value="ABC TRANSPORTER SUBSTRATE-BINDING PROTEIN"/>
    <property type="match status" value="1"/>
</dbReference>
<accession>A0ABV8UHI6</accession>
<dbReference type="Gene3D" id="3.40.190.10">
    <property type="entry name" value="Periplasmic binding protein-like II"/>
    <property type="match status" value="2"/>
</dbReference>
<sequence>MWKPKTRFCLSAAVFGVLAIGSGAQAADELVIATFGGSFGDATEKCHIAPFEEETGAEVIMTLGSSVDNAAKIRATAGNPEIDLAYMDIEIAKQMEAEGLLESLDFESLENYDGVDPNVFNEDGHFANFMTSATVIAYNPDEVDSPPTSWSDLFDPKYEGKIALGDITGTSGLHFLLAVNRMKDGDFESQDAGFEAIEDLMPHVVTLYTQADQLVELFQRGEIVMAPWYPDRAGSAADKGVNVAVSYPEEGAVGIRPTVSVPEGAANKDLALQYMDVLFSKEGQECFAENMYAAPVRMDVDLSEKVQAVLPSSEDYEKLWYPDTDVTSELRPEWTQRWQREIAN</sequence>
<dbReference type="PANTHER" id="PTHR30006">
    <property type="entry name" value="THIAMINE-BINDING PERIPLASMIC PROTEIN-RELATED"/>
    <property type="match status" value="1"/>
</dbReference>
<organism evidence="3 4">
    <name type="scientific">Fodinicurvata halophila</name>
    <dbReference type="NCBI Taxonomy" id="1419723"/>
    <lineage>
        <taxon>Bacteria</taxon>
        <taxon>Pseudomonadati</taxon>
        <taxon>Pseudomonadota</taxon>
        <taxon>Alphaproteobacteria</taxon>
        <taxon>Rhodospirillales</taxon>
        <taxon>Rhodovibrionaceae</taxon>
        <taxon>Fodinicurvata</taxon>
    </lineage>
</organism>
<reference evidence="4" key="1">
    <citation type="journal article" date="2019" name="Int. J. Syst. Evol. Microbiol.">
        <title>The Global Catalogue of Microorganisms (GCM) 10K type strain sequencing project: providing services to taxonomists for standard genome sequencing and annotation.</title>
        <authorList>
            <consortium name="The Broad Institute Genomics Platform"/>
            <consortium name="The Broad Institute Genome Sequencing Center for Infectious Disease"/>
            <person name="Wu L."/>
            <person name="Ma J."/>
        </authorList>
    </citation>
    <scope>NUCLEOTIDE SEQUENCE [LARGE SCALE GENOMIC DNA]</scope>
    <source>
        <strain evidence="4">CECT 8472</strain>
    </source>
</reference>
<dbReference type="CDD" id="cd13589">
    <property type="entry name" value="PBP2_polyamine_RpCGA009"/>
    <property type="match status" value="1"/>
</dbReference>
<protein>
    <submittedName>
        <fullName evidence="3">ABC transporter substrate-binding protein</fullName>
    </submittedName>
</protein>
<feature type="signal peptide" evidence="2">
    <location>
        <begin position="1"/>
        <end position="26"/>
    </location>
</feature>
<dbReference type="SUPFAM" id="SSF53850">
    <property type="entry name" value="Periplasmic binding protein-like II"/>
    <property type="match status" value="1"/>
</dbReference>
<dbReference type="Pfam" id="PF13416">
    <property type="entry name" value="SBP_bac_8"/>
    <property type="match status" value="1"/>
</dbReference>
<comment type="caution">
    <text evidence="3">The sequence shown here is derived from an EMBL/GenBank/DDBJ whole genome shotgun (WGS) entry which is preliminary data.</text>
</comment>